<dbReference type="EMBL" id="VHQG01000002">
    <property type="protein sequence ID" value="TPW76104.1"/>
    <property type="molecule type" value="Genomic_DNA"/>
</dbReference>
<feature type="region of interest" description="Disordered" evidence="1">
    <location>
        <begin position="291"/>
        <end position="358"/>
    </location>
</feature>
<dbReference type="InterPro" id="IPR025159">
    <property type="entry name" value="AbiEi_N"/>
</dbReference>
<dbReference type="AlphaFoldDB" id="A0A506XTG0"/>
<keyword evidence="4" id="KW-1185">Reference proteome</keyword>
<dbReference type="Proteomes" id="UP000316252">
    <property type="component" value="Unassembled WGS sequence"/>
</dbReference>
<evidence type="ECO:0000259" key="2">
    <source>
        <dbReference type="Pfam" id="PF13338"/>
    </source>
</evidence>
<name>A0A506XTG0_9MICO</name>
<protein>
    <submittedName>
        <fullName evidence="3">Type IV toxin-antitoxin system AbiEi family antitoxin domain-containing protein</fullName>
    </submittedName>
</protein>
<accession>A0A506XTG0</accession>
<organism evidence="3 4">
    <name type="scientific">Schumannella soli</name>
    <dbReference type="NCBI Taxonomy" id="2590779"/>
    <lineage>
        <taxon>Bacteria</taxon>
        <taxon>Bacillati</taxon>
        <taxon>Actinomycetota</taxon>
        <taxon>Actinomycetes</taxon>
        <taxon>Micrococcales</taxon>
        <taxon>Microbacteriaceae</taxon>
        <taxon>Schumannella</taxon>
    </lineage>
</organism>
<proteinExistence type="predicted"/>
<feature type="compositionally biased region" description="Gly residues" evidence="1">
    <location>
        <begin position="333"/>
        <end position="345"/>
    </location>
</feature>
<feature type="domain" description="AbiEi antitoxin N-terminal" evidence="2">
    <location>
        <begin position="1"/>
        <end position="42"/>
    </location>
</feature>
<dbReference type="OrthoDB" id="2594539at2"/>
<dbReference type="Pfam" id="PF13338">
    <property type="entry name" value="AbiEi_4"/>
    <property type="match status" value="1"/>
</dbReference>
<comment type="caution">
    <text evidence="3">The sequence shown here is derived from an EMBL/GenBank/DDBJ whole genome shotgun (WGS) entry which is preliminary data.</text>
</comment>
<evidence type="ECO:0000313" key="3">
    <source>
        <dbReference type="EMBL" id="TPW76104.1"/>
    </source>
</evidence>
<reference evidence="3 4" key="1">
    <citation type="submission" date="2019-06" db="EMBL/GenBank/DDBJ databases">
        <authorList>
            <person name="Li F."/>
        </authorList>
    </citation>
    <scope>NUCLEOTIDE SEQUENCE [LARGE SCALE GENOMIC DNA]</scope>
    <source>
        <strain evidence="3 4">10F1D-1</strain>
    </source>
</reference>
<sequence>MQVEEWVERAGGFARTRQLLAAGATERMLTSAVRTGRLRRARNGWYSTREADDPEFRAARVGGMLAGLSALRILGVWEWQADRVLRVVVRHGDSRLRSSTGRRRPRDRFDRRVRVSWDAELPRRGPDATTLEPLLDALVRVVREEPDDVAALALDWACCEGRIDRVAVEWVLKRCGRAGRRVARLMDARSQSLLESVTRIRLLRRGHRVRSQAPLSGGGDIDLLIDDCVALECDGRRFHEGRFVRDREKDLLILTEGMTPVRVGADHIRDGWPLVLTALDAALARHRAARTSAAEHSAERSAGNSGRAARFSRRRLQDRAGADPPPEFPTARGTGGQRAGDGSGYACGRAPAGSARRE</sequence>
<gene>
    <name evidence="3" type="ORF">FJ657_09805</name>
</gene>
<evidence type="ECO:0000313" key="4">
    <source>
        <dbReference type="Proteomes" id="UP000316252"/>
    </source>
</evidence>
<evidence type="ECO:0000256" key="1">
    <source>
        <dbReference type="SAM" id="MobiDB-lite"/>
    </source>
</evidence>
<dbReference type="RefSeq" id="WP_141163461.1">
    <property type="nucleotide sequence ID" value="NZ_VHQG01000002.1"/>
</dbReference>